<comment type="caution">
    <text evidence="1">The sequence shown here is derived from an EMBL/GenBank/DDBJ whole genome shotgun (WGS) entry which is preliminary data.</text>
</comment>
<evidence type="ECO:0000313" key="1">
    <source>
        <dbReference type="EMBL" id="KAF7191719.1"/>
    </source>
</evidence>
<gene>
    <name evidence="1" type="ORF">HII31_06764</name>
</gene>
<name>A0A8H6RIP8_9PEZI</name>
<proteinExistence type="predicted"/>
<dbReference type="OrthoDB" id="3647472at2759"/>
<organism evidence="1 2">
    <name type="scientific">Pseudocercospora fuligena</name>
    <dbReference type="NCBI Taxonomy" id="685502"/>
    <lineage>
        <taxon>Eukaryota</taxon>
        <taxon>Fungi</taxon>
        <taxon>Dikarya</taxon>
        <taxon>Ascomycota</taxon>
        <taxon>Pezizomycotina</taxon>
        <taxon>Dothideomycetes</taxon>
        <taxon>Dothideomycetidae</taxon>
        <taxon>Mycosphaerellales</taxon>
        <taxon>Mycosphaerellaceae</taxon>
        <taxon>Pseudocercospora</taxon>
    </lineage>
</organism>
<dbReference type="Proteomes" id="UP000660729">
    <property type="component" value="Unassembled WGS sequence"/>
</dbReference>
<keyword evidence="2" id="KW-1185">Reference proteome</keyword>
<accession>A0A8H6RIP8</accession>
<dbReference type="AlphaFoldDB" id="A0A8H6RIP8"/>
<sequence length="288" mass="31382">MPIIPTSAGVQALSPVTAMPALTPTTMLSCAHSLRTYSESITEPCMEPVRVTKMVPATEPTATATTSSGSDAAAPTTLMTTIKSVDGGFTQTTVPVWPDFMSTELPESMMTQMTVVDVPITKTTEQASTTPIRLDSSMIAEPSDIPEPDMEKSQAEPLTWNDLIHSRLITPRGVIELDVWGPRLPELKDFRLITPDQVFSLAEFPNGKKPLTWDEFKNSTLVLPNGSIDIAKWNDKPLTWEDIRDTIITNPGGVFSFGNGLIEPPQTSTCFLGNIARLFGHSCDKTTR</sequence>
<evidence type="ECO:0000313" key="2">
    <source>
        <dbReference type="Proteomes" id="UP000660729"/>
    </source>
</evidence>
<reference evidence="1" key="1">
    <citation type="submission" date="2020-04" db="EMBL/GenBank/DDBJ databases">
        <title>Draft genome resource of the tomato pathogen Pseudocercospora fuligena.</title>
        <authorList>
            <person name="Zaccaron A."/>
        </authorList>
    </citation>
    <scope>NUCLEOTIDE SEQUENCE</scope>
    <source>
        <strain evidence="1">PF001</strain>
    </source>
</reference>
<protein>
    <submittedName>
        <fullName evidence="1">Uncharacterized protein</fullName>
    </submittedName>
</protein>
<dbReference type="EMBL" id="JABCIY010000155">
    <property type="protein sequence ID" value="KAF7191719.1"/>
    <property type="molecule type" value="Genomic_DNA"/>
</dbReference>